<keyword evidence="4 5" id="KW-0067">ATP-binding</keyword>
<organism evidence="8 9">
    <name type="scientific">Alienimonas chondri</name>
    <dbReference type="NCBI Taxonomy" id="2681879"/>
    <lineage>
        <taxon>Bacteria</taxon>
        <taxon>Pseudomonadati</taxon>
        <taxon>Planctomycetota</taxon>
        <taxon>Planctomycetia</taxon>
        <taxon>Planctomycetales</taxon>
        <taxon>Planctomycetaceae</taxon>
        <taxon>Alienimonas</taxon>
    </lineage>
</organism>
<dbReference type="PROSITE" id="PS00107">
    <property type="entry name" value="PROTEIN_KINASE_ATP"/>
    <property type="match status" value="1"/>
</dbReference>
<dbReference type="InterPro" id="IPR017441">
    <property type="entry name" value="Protein_kinase_ATP_BS"/>
</dbReference>
<keyword evidence="9" id="KW-1185">Reference proteome</keyword>
<dbReference type="InterPro" id="IPR011009">
    <property type="entry name" value="Kinase-like_dom_sf"/>
</dbReference>
<gene>
    <name evidence="8" type="primary">pknD_3</name>
    <name evidence="8" type="ORF">LzC2_05390</name>
</gene>
<feature type="domain" description="Protein kinase" evidence="7">
    <location>
        <begin position="80"/>
        <end position="336"/>
    </location>
</feature>
<dbReference type="PROSITE" id="PS00108">
    <property type="entry name" value="PROTEIN_KINASE_ST"/>
    <property type="match status" value="1"/>
</dbReference>
<accession>A0ABX1VB06</accession>
<feature type="region of interest" description="Disordered" evidence="6">
    <location>
        <begin position="614"/>
        <end position="655"/>
    </location>
</feature>
<keyword evidence="2 5" id="KW-0547">Nucleotide-binding</keyword>
<feature type="compositionally biased region" description="Acidic residues" evidence="6">
    <location>
        <begin position="18"/>
        <end position="29"/>
    </location>
</feature>
<evidence type="ECO:0000313" key="8">
    <source>
        <dbReference type="EMBL" id="NNJ24482.1"/>
    </source>
</evidence>
<keyword evidence="3 8" id="KW-0418">Kinase</keyword>
<dbReference type="PANTHER" id="PTHR43289">
    <property type="entry name" value="MITOGEN-ACTIVATED PROTEIN KINASE KINASE KINASE 20-RELATED"/>
    <property type="match status" value="1"/>
</dbReference>
<dbReference type="RefSeq" id="WP_171183471.1">
    <property type="nucleotide sequence ID" value="NZ_WTPX01000009.1"/>
</dbReference>
<comment type="caution">
    <text evidence="8">The sequence shown here is derived from an EMBL/GenBank/DDBJ whole genome shotgun (WGS) entry which is preliminary data.</text>
</comment>
<evidence type="ECO:0000256" key="3">
    <source>
        <dbReference type="ARBA" id="ARBA00022777"/>
    </source>
</evidence>
<sequence length="655" mass="71753">MTAPTPPAELPRTVDAAASEEADAAEPSEDLGKTRQAPSFDEASRQTVIPGGSAGVTAENTGEVPNPDDSQTKTRRLGPFTMGRRLGVGGMGVVYAAKYTKGDRRAVAVKVLTPSLAADPKVRKRFNREMEIFKKLRHPHIVRYFGGGQTGGKLFYAMELLSGGSVEDRLRETGPVDWRRAVDFAAQTADALHHAHAQGVIHRDLKPANLFIDSKGNLKLGDFGIARDANATALTAAGRTVGTYAYMAPEQISSALEVGPKTDLYALGCVLHELLTGRPPFSATNPAKLLHSHMTEPPPRVRSPDCPRWLADLVDSMLAKDPADRPFDALAVRELLRERAEEEATRSVIGRTAAAESTALGATVSEVRTQRDAARKLLGRKKKRKRGPAVPIYERAWFLGLLLVLMAGGATWAMWPPGEEELYDQAAALMASDDVNDWRAARENFIDPLLERFPETEHAPELTAWIDRIEVDILRRQLRTQAASVFASPRNELERQYQEVERLADFGDYWGAADQVNVLRDLLKDNAWTKREEIGADNARYYGLLLDQRAAELESELRDDTLGRQGFVADSLRSAERAFAAGRVGEAREKWTGVVQLYETVPELVPQVEWSRARLAGQSPPPPAFLTEPTAAPEPTGKDEPPPDGPAPSNSEAAE</sequence>
<dbReference type="Proteomes" id="UP000609651">
    <property type="component" value="Unassembled WGS sequence"/>
</dbReference>
<dbReference type="SMART" id="SM00220">
    <property type="entry name" value="S_TKc"/>
    <property type="match status" value="1"/>
</dbReference>
<dbReference type="EC" id="2.7.11.1" evidence="8"/>
<evidence type="ECO:0000256" key="5">
    <source>
        <dbReference type="PROSITE-ProRule" id="PRU10141"/>
    </source>
</evidence>
<dbReference type="PROSITE" id="PS50011">
    <property type="entry name" value="PROTEIN_KINASE_DOM"/>
    <property type="match status" value="1"/>
</dbReference>
<feature type="region of interest" description="Disordered" evidence="6">
    <location>
        <begin position="1"/>
        <end position="77"/>
    </location>
</feature>
<dbReference type="Gene3D" id="1.10.510.10">
    <property type="entry name" value="Transferase(Phosphotransferase) domain 1"/>
    <property type="match status" value="1"/>
</dbReference>
<evidence type="ECO:0000256" key="1">
    <source>
        <dbReference type="ARBA" id="ARBA00022679"/>
    </source>
</evidence>
<dbReference type="SUPFAM" id="SSF56112">
    <property type="entry name" value="Protein kinase-like (PK-like)"/>
    <property type="match status" value="1"/>
</dbReference>
<evidence type="ECO:0000256" key="4">
    <source>
        <dbReference type="ARBA" id="ARBA00022840"/>
    </source>
</evidence>
<dbReference type="Gene3D" id="3.30.200.20">
    <property type="entry name" value="Phosphorylase Kinase, domain 1"/>
    <property type="match status" value="1"/>
</dbReference>
<dbReference type="InterPro" id="IPR000719">
    <property type="entry name" value="Prot_kinase_dom"/>
</dbReference>
<dbReference type="Pfam" id="PF00069">
    <property type="entry name" value="Pkinase"/>
    <property type="match status" value="1"/>
</dbReference>
<dbReference type="GO" id="GO:0004674">
    <property type="term" value="F:protein serine/threonine kinase activity"/>
    <property type="evidence" value="ECO:0007669"/>
    <property type="project" value="UniProtKB-EC"/>
</dbReference>
<name>A0ABX1VB06_9PLAN</name>
<feature type="binding site" evidence="5">
    <location>
        <position position="110"/>
    </location>
    <ligand>
        <name>ATP</name>
        <dbReference type="ChEBI" id="CHEBI:30616"/>
    </ligand>
</feature>
<proteinExistence type="predicted"/>
<evidence type="ECO:0000313" key="9">
    <source>
        <dbReference type="Proteomes" id="UP000609651"/>
    </source>
</evidence>
<evidence type="ECO:0000256" key="6">
    <source>
        <dbReference type="SAM" id="MobiDB-lite"/>
    </source>
</evidence>
<protein>
    <submittedName>
        <fullName evidence="8">Serine/threonine-protein kinase PknD</fullName>
        <ecNumber evidence="8">2.7.11.1</ecNumber>
    </submittedName>
</protein>
<dbReference type="InterPro" id="IPR008271">
    <property type="entry name" value="Ser/Thr_kinase_AS"/>
</dbReference>
<dbReference type="CDD" id="cd14014">
    <property type="entry name" value="STKc_PknB_like"/>
    <property type="match status" value="1"/>
</dbReference>
<dbReference type="PANTHER" id="PTHR43289:SF6">
    <property type="entry name" value="SERINE_THREONINE-PROTEIN KINASE NEKL-3"/>
    <property type="match status" value="1"/>
</dbReference>
<evidence type="ECO:0000259" key="7">
    <source>
        <dbReference type="PROSITE" id="PS50011"/>
    </source>
</evidence>
<evidence type="ECO:0000256" key="2">
    <source>
        <dbReference type="ARBA" id="ARBA00022741"/>
    </source>
</evidence>
<reference evidence="8 9" key="1">
    <citation type="journal article" date="2020" name="Syst. Appl. Microbiol.">
        <title>Alienimonas chondri sp. nov., a novel planctomycete isolated from the biofilm of the red alga Chondrus crispus.</title>
        <authorList>
            <person name="Vitorino I."/>
            <person name="Albuquerque L."/>
            <person name="Wiegand S."/>
            <person name="Kallscheuer N."/>
            <person name="da Costa M.S."/>
            <person name="Lobo-da-Cunha A."/>
            <person name="Jogler C."/>
            <person name="Lage O.M."/>
        </authorList>
    </citation>
    <scope>NUCLEOTIDE SEQUENCE [LARGE SCALE GENOMIC DNA]</scope>
    <source>
        <strain evidence="8 9">LzC2</strain>
    </source>
</reference>
<keyword evidence="1 8" id="KW-0808">Transferase</keyword>
<dbReference type="EMBL" id="WTPX01000009">
    <property type="protein sequence ID" value="NNJ24482.1"/>
    <property type="molecule type" value="Genomic_DNA"/>
</dbReference>